<keyword evidence="1" id="KW-0808">Transferase</keyword>
<dbReference type="InterPro" id="IPR014916">
    <property type="entry name" value="KapB"/>
</dbReference>
<dbReference type="Gene3D" id="2.30.30.430">
    <property type="entry name" value="Kinase associated protein B domain"/>
    <property type="match status" value="1"/>
</dbReference>
<proteinExistence type="predicted"/>
<organism evidence="1 2">
    <name type="scientific">Aureibacillus halotolerans</name>
    <dbReference type="NCBI Taxonomy" id="1508390"/>
    <lineage>
        <taxon>Bacteria</taxon>
        <taxon>Bacillati</taxon>
        <taxon>Bacillota</taxon>
        <taxon>Bacilli</taxon>
        <taxon>Bacillales</taxon>
        <taxon>Bacillaceae</taxon>
        <taxon>Aureibacillus</taxon>
    </lineage>
</organism>
<name>A0A4R6U255_9BACI</name>
<evidence type="ECO:0000313" key="1">
    <source>
        <dbReference type="EMBL" id="TDQ40420.1"/>
    </source>
</evidence>
<protein>
    <submittedName>
        <fullName evidence="1">Kinase-associated protein B</fullName>
    </submittedName>
</protein>
<dbReference type="SMART" id="SM01298">
    <property type="entry name" value="KapB"/>
    <property type="match status" value="1"/>
</dbReference>
<gene>
    <name evidence="1" type="ORF">EV213_106138</name>
</gene>
<comment type="caution">
    <text evidence="1">The sequence shown here is derived from an EMBL/GenBank/DDBJ whole genome shotgun (WGS) entry which is preliminary data.</text>
</comment>
<dbReference type="InterPro" id="IPR038080">
    <property type="entry name" value="KapB_sf"/>
</dbReference>
<dbReference type="RefSeq" id="WP_133580234.1">
    <property type="nucleotide sequence ID" value="NZ_SNYJ01000006.1"/>
</dbReference>
<sequence length="130" mass="14501">MSEYTIGSIVKGRYKTGSYVGEITAVKQGTVVVRVLAVRTHPTQGDLHQPNTGNVPFFQERKALAKNEQANMAIHTIQPFHEDVPDYKTSLKNALSRLENQLLEHTDALFRDRSLTALNSLKSDYGIESS</sequence>
<accession>A0A4R6U255</accession>
<dbReference type="Pfam" id="PF08810">
    <property type="entry name" value="KapB"/>
    <property type="match status" value="1"/>
</dbReference>
<dbReference type="EMBL" id="SNYJ01000006">
    <property type="protein sequence ID" value="TDQ40420.1"/>
    <property type="molecule type" value="Genomic_DNA"/>
</dbReference>
<keyword evidence="2" id="KW-1185">Reference proteome</keyword>
<keyword evidence="1" id="KW-0418">Kinase</keyword>
<dbReference type="SUPFAM" id="SSF141251">
    <property type="entry name" value="Kinase-associated protein B-like"/>
    <property type="match status" value="1"/>
</dbReference>
<dbReference type="GO" id="GO:0016301">
    <property type="term" value="F:kinase activity"/>
    <property type="evidence" value="ECO:0007669"/>
    <property type="project" value="UniProtKB-KW"/>
</dbReference>
<reference evidence="1 2" key="1">
    <citation type="submission" date="2019-03" db="EMBL/GenBank/DDBJ databases">
        <title>Genomic Encyclopedia of Type Strains, Phase IV (KMG-IV): sequencing the most valuable type-strain genomes for metagenomic binning, comparative biology and taxonomic classification.</title>
        <authorList>
            <person name="Goeker M."/>
        </authorList>
    </citation>
    <scope>NUCLEOTIDE SEQUENCE [LARGE SCALE GENOMIC DNA]</scope>
    <source>
        <strain evidence="1 2">DSM 28697</strain>
    </source>
</reference>
<dbReference type="AlphaFoldDB" id="A0A4R6U255"/>
<evidence type="ECO:0000313" key="2">
    <source>
        <dbReference type="Proteomes" id="UP000295632"/>
    </source>
</evidence>
<dbReference type="OrthoDB" id="2407789at2"/>
<dbReference type="Proteomes" id="UP000295632">
    <property type="component" value="Unassembled WGS sequence"/>
</dbReference>